<dbReference type="PANTHER" id="PTHR45801">
    <property type="entry name" value="OS07G0101800 PROTEIN"/>
    <property type="match status" value="1"/>
</dbReference>
<reference evidence="10 11" key="1">
    <citation type="journal article" date="2021" name="BMC Genomics">
        <title>Datura genome reveals duplications of psychoactive alkaloid biosynthetic genes and high mutation rate following tissue culture.</title>
        <authorList>
            <person name="Rajewski A."/>
            <person name="Carter-House D."/>
            <person name="Stajich J."/>
            <person name="Litt A."/>
        </authorList>
    </citation>
    <scope>NUCLEOTIDE SEQUENCE [LARGE SCALE GENOMIC DNA]</scope>
    <source>
        <strain evidence="10">AR-01</strain>
    </source>
</reference>
<dbReference type="SUPFAM" id="SSF57667">
    <property type="entry name" value="beta-beta-alpha zinc fingers"/>
    <property type="match status" value="1"/>
</dbReference>
<protein>
    <recommendedName>
        <fullName evidence="9">C2H2-type domain-containing protein</fullName>
    </recommendedName>
</protein>
<evidence type="ECO:0000256" key="4">
    <source>
        <dbReference type="ARBA" id="ARBA00022833"/>
    </source>
</evidence>
<keyword evidence="2" id="KW-0479">Metal-binding</keyword>
<organism evidence="10 11">
    <name type="scientific">Datura stramonium</name>
    <name type="common">Jimsonweed</name>
    <name type="synonym">Common thornapple</name>
    <dbReference type="NCBI Taxonomy" id="4076"/>
    <lineage>
        <taxon>Eukaryota</taxon>
        <taxon>Viridiplantae</taxon>
        <taxon>Streptophyta</taxon>
        <taxon>Embryophyta</taxon>
        <taxon>Tracheophyta</taxon>
        <taxon>Spermatophyta</taxon>
        <taxon>Magnoliopsida</taxon>
        <taxon>eudicotyledons</taxon>
        <taxon>Gunneridae</taxon>
        <taxon>Pentapetalae</taxon>
        <taxon>asterids</taxon>
        <taxon>lamiids</taxon>
        <taxon>Solanales</taxon>
        <taxon>Solanaceae</taxon>
        <taxon>Solanoideae</taxon>
        <taxon>Datureae</taxon>
        <taxon>Datura</taxon>
    </lineage>
</organism>
<evidence type="ECO:0000256" key="5">
    <source>
        <dbReference type="ARBA" id="ARBA00023015"/>
    </source>
</evidence>
<proteinExistence type="predicted"/>
<dbReference type="Proteomes" id="UP000823775">
    <property type="component" value="Unassembled WGS sequence"/>
</dbReference>
<sequence length="188" mass="21223">MESSNQDYLLNSSIDQEVDQQEQEYYMGGGVGRFYECVFCKRGFNTAQALGGHMNIHRKDKVTRNKPSTPTHNLLTSSNNKHEIHNSLSSGANLSCYKVAEAQSNYLTYFPTSASTSTNGQFFLNIHHRSSSPDDHHNNNIQCLNLFGEDWGGLQFGTEVAHDVIEENKNQEDDLDLELRLGHDPLKQ</sequence>
<dbReference type="InterPro" id="IPR052426">
    <property type="entry name" value="Plant_dev_regulator"/>
</dbReference>
<comment type="subcellular location">
    <subcellularLocation>
        <location evidence="1">Nucleus</location>
    </subcellularLocation>
</comment>
<feature type="domain" description="C2H2-type" evidence="9">
    <location>
        <begin position="35"/>
        <end position="62"/>
    </location>
</feature>
<dbReference type="Pfam" id="PF13912">
    <property type="entry name" value="zf-C2H2_6"/>
    <property type="match status" value="1"/>
</dbReference>
<evidence type="ECO:0000256" key="7">
    <source>
        <dbReference type="ARBA" id="ARBA00023242"/>
    </source>
</evidence>
<evidence type="ECO:0000313" key="10">
    <source>
        <dbReference type="EMBL" id="MCD7467400.1"/>
    </source>
</evidence>
<evidence type="ECO:0000256" key="3">
    <source>
        <dbReference type="ARBA" id="ARBA00022771"/>
    </source>
</evidence>
<dbReference type="PANTHER" id="PTHR45801:SF117">
    <property type="entry name" value="OS07G0417400 PROTEIN"/>
    <property type="match status" value="1"/>
</dbReference>
<keyword evidence="11" id="KW-1185">Reference proteome</keyword>
<evidence type="ECO:0000256" key="1">
    <source>
        <dbReference type="ARBA" id="ARBA00004123"/>
    </source>
</evidence>
<keyword evidence="3 8" id="KW-0863">Zinc-finger</keyword>
<keyword evidence="6" id="KW-0804">Transcription</keyword>
<comment type="caution">
    <text evidence="10">The sequence shown here is derived from an EMBL/GenBank/DDBJ whole genome shotgun (WGS) entry which is preliminary data.</text>
</comment>
<gene>
    <name evidence="10" type="ORF">HAX54_004820</name>
</gene>
<evidence type="ECO:0000313" key="11">
    <source>
        <dbReference type="Proteomes" id="UP000823775"/>
    </source>
</evidence>
<keyword evidence="7" id="KW-0539">Nucleus</keyword>
<dbReference type="PROSITE" id="PS50157">
    <property type="entry name" value="ZINC_FINGER_C2H2_2"/>
    <property type="match status" value="1"/>
</dbReference>
<evidence type="ECO:0000259" key="9">
    <source>
        <dbReference type="PROSITE" id="PS50157"/>
    </source>
</evidence>
<dbReference type="Gene3D" id="3.30.160.60">
    <property type="entry name" value="Classic Zinc Finger"/>
    <property type="match status" value="1"/>
</dbReference>
<evidence type="ECO:0000256" key="8">
    <source>
        <dbReference type="PROSITE-ProRule" id="PRU00042"/>
    </source>
</evidence>
<name>A0ABS8T8N6_DATST</name>
<evidence type="ECO:0000256" key="2">
    <source>
        <dbReference type="ARBA" id="ARBA00022723"/>
    </source>
</evidence>
<evidence type="ECO:0000256" key="6">
    <source>
        <dbReference type="ARBA" id="ARBA00023163"/>
    </source>
</evidence>
<dbReference type="InterPro" id="IPR013087">
    <property type="entry name" value="Znf_C2H2_type"/>
</dbReference>
<dbReference type="EMBL" id="JACEIK010001226">
    <property type="protein sequence ID" value="MCD7467400.1"/>
    <property type="molecule type" value="Genomic_DNA"/>
</dbReference>
<keyword evidence="5" id="KW-0805">Transcription regulation</keyword>
<keyword evidence="4" id="KW-0862">Zinc</keyword>
<dbReference type="InterPro" id="IPR036236">
    <property type="entry name" value="Znf_C2H2_sf"/>
</dbReference>
<dbReference type="PROSITE" id="PS00028">
    <property type="entry name" value="ZINC_FINGER_C2H2_1"/>
    <property type="match status" value="1"/>
</dbReference>
<accession>A0ABS8T8N6</accession>